<gene>
    <name evidence="1" type="ORF">AHOG_24495</name>
</gene>
<name>A0A221W9V3_9PSEU</name>
<keyword evidence="2" id="KW-1185">Reference proteome</keyword>
<accession>A0A221W9V3</accession>
<dbReference type="OrthoDB" id="4772742at2"/>
<organism evidence="1 2">
    <name type="scientific">Actinoalloteichus hoggarensis</name>
    <dbReference type="NCBI Taxonomy" id="1470176"/>
    <lineage>
        <taxon>Bacteria</taxon>
        <taxon>Bacillati</taxon>
        <taxon>Actinomycetota</taxon>
        <taxon>Actinomycetes</taxon>
        <taxon>Pseudonocardiales</taxon>
        <taxon>Pseudonocardiaceae</taxon>
        <taxon>Actinoalloteichus</taxon>
    </lineage>
</organism>
<dbReference type="Proteomes" id="UP000204221">
    <property type="component" value="Chromosome"/>
</dbReference>
<sequence length="367" mass="37629">MLDRDLGEVLDDAALLQRADVVGLLRDGATAGAQIRSTQESAVEADLAARIEDRPRALVLLCRSAVGATAARMLAALLGPVCPVPVVLADLVPAWVGPLDVVVGHVEDGHDRPLAESVYRAARRGARLLLTLPEDGPVAAAAAGSSVLLYPRVAAPPGLSLPRAVTGGLLAARALGLLSVDLDRVADGVDREAERDHPVHETFVNPAKTLALRLSDRIPLLWGLDPVATAVAAHAAHSLAAFSGLVADAGDYQNAVRRPALYRSVAGQAQSLDIFADPDDQVAPRPRVLLLSIQRGDEAMALARQAGEAVPGGDVVSPETDLDGPAGGDADVLGALTLAARFDLCAVYLGLATGALGGSGELAGAGR</sequence>
<evidence type="ECO:0000313" key="1">
    <source>
        <dbReference type="EMBL" id="ASO22504.1"/>
    </source>
</evidence>
<evidence type="ECO:0000313" key="2">
    <source>
        <dbReference type="Proteomes" id="UP000204221"/>
    </source>
</evidence>
<protein>
    <submittedName>
        <fullName evidence="1">Uncharacterized protein</fullName>
    </submittedName>
</protein>
<proteinExistence type="predicted"/>
<dbReference type="RefSeq" id="WP_093944777.1">
    <property type="nucleotide sequence ID" value="NZ_CP022521.1"/>
</dbReference>
<dbReference type="EMBL" id="CP022521">
    <property type="protein sequence ID" value="ASO22504.1"/>
    <property type="molecule type" value="Genomic_DNA"/>
</dbReference>
<dbReference type="AlphaFoldDB" id="A0A221W9V3"/>
<reference evidence="1 2" key="1">
    <citation type="submission" date="2017-07" db="EMBL/GenBank/DDBJ databases">
        <title>Complete genome sequence of Actinoalloteichus hoggarensis DSM 45943, type strain of Actinoalloteichus hoggarensis.</title>
        <authorList>
            <person name="Ruckert C."/>
            <person name="Nouioui I."/>
            <person name="Willmese J."/>
            <person name="van Wezel G."/>
            <person name="Klenk H.-P."/>
            <person name="Kalinowski J."/>
            <person name="Zotchev S.B."/>
        </authorList>
    </citation>
    <scope>NUCLEOTIDE SEQUENCE [LARGE SCALE GENOMIC DNA]</scope>
    <source>
        <strain evidence="1 2">DSM 45943</strain>
    </source>
</reference>
<dbReference type="GO" id="GO:1901135">
    <property type="term" value="P:carbohydrate derivative metabolic process"/>
    <property type="evidence" value="ECO:0007669"/>
    <property type="project" value="InterPro"/>
</dbReference>
<dbReference type="InterPro" id="IPR046348">
    <property type="entry name" value="SIS_dom_sf"/>
</dbReference>
<dbReference type="SUPFAM" id="SSF53697">
    <property type="entry name" value="SIS domain"/>
    <property type="match status" value="1"/>
</dbReference>
<dbReference type="KEGG" id="ahg:AHOG_24495"/>
<dbReference type="GO" id="GO:0097367">
    <property type="term" value="F:carbohydrate derivative binding"/>
    <property type="evidence" value="ECO:0007669"/>
    <property type="project" value="InterPro"/>
</dbReference>